<sequence length="341" mass="38375">MDTPSKSSRTSSSEDGALESTPFRERALQEQKLREELLLSETPGLQRRTPARHLETISRKPSEVKEYLRDLSSVLVSQGRNLTSFLTEQASIKDETETQTDIEKPPDTKDKLTRQAAINTSSDPFGSTSPEKPHHSIADTVFLQLETKRHKRKIRKIDDVVITDIVKPEGLPESQADLQSDPKTPTEAGSSLSVPELPFQDEPPTLDVLEESVKPRQVREVIPGSDESSYNSEGLAPEEIEPLTITKLKLALGLFMNQNDIKFGPGAWRALQDSSTALMRELAKKFSQDSGRLVVDRQNLLNTLQLYEIIPFNATNEELFELCTQYLPLERLNELEMALFF</sequence>
<proteinExistence type="predicted"/>
<protein>
    <submittedName>
        <fullName evidence="2">ZYBA0S05-00760g1_1</fullName>
    </submittedName>
</protein>
<reference evidence="3" key="1">
    <citation type="journal article" date="2013" name="Genome Announc.">
        <title>Genome sequence of the food spoilage yeast Zygosaccharomyces bailii CLIB 213(T).</title>
        <authorList>
            <person name="Galeote V."/>
            <person name="Bigey F."/>
            <person name="Devillers H."/>
            <person name="Neuveglise C."/>
            <person name="Dequin S."/>
        </authorList>
    </citation>
    <scope>NUCLEOTIDE SEQUENCE [LARGE SCALE GENOMIC DNA]</scope>
    <source>
        <strain evidence="3">CLIB 213 / ATCC 58445 / CBS 680 / CCRC 21525 / NBRC 1098 / NCYC 1416 / NRRL Y-2227</strain>
    </source>
</reference>
<dbReference type="OrthoDB" id="4063473at2759"/>
<evidence type="ECO:0000313" key="2">
    <source>
        <dbReference type="EMBL" id="CDF89746.1"/>
    </source>
</evidence>
<dbReference type="AlphaFoldDB" id="A0A8J2T7J6"/>
<feature type="compositionally biased region" description="Low complexity" evidence="1">
    <location>
        <begin position="1"/>
        <end position="13"/>
    </location>
</feature>
<dbReference type="Proteomes" id="UP000019375">
    <property type="component" value="Unassembled WGS sequence"/>
</dbReference>
<accession>A0A8J2T7J6</accession>
<feature type="compositionally biased region" description="Basic and acidic residues" evidence="1">
    <location>
        <begin position="92"/>
        <end position="113"/>
    </location>
</feature>
<feature type="compositionally biased region" description="Polar residues" evidence="1">
    <location>
        <begin position="176"/>
        <end position="193"/>
    </location>
</feature>
<feature type="region of interest" description="Disordered" evidence="1">
    <location>
        <begin position="1"/>
        <end position="24"/>
    </location>
</feature>
<evidence type="ECO:0000313" key="3">
    <source>
        <dbReference type="Proteomes" id="UP000019375"/>
    </source>
</evidence>
<dbReference type="EMBL" id="HG316458">
    <property type="protein sequence ID" value="CDF89746.1"/>
    <property type="molecule type" value="Genomic_DNA"/>
</dbReference>
<feature type="region of interest" description="Disordered" evidence="1">
    <location>
        <begin position="36"/>
        <end position="58"/>
    </location>
</feature>
<name>A0A8J2T7J6_ZYGB2</name>
<feature type="compositionally biased region" description="Polar residues" evidence="1">
    <location>
        <begin position="116"/>
        <end position="130"/>
    </location>
</feature>
<keyword evidence="3" id="KW-1185">Reference proteome</keyword>
<evidence type="ECO:0000256" key="1">
    <source>
        <dbReference type="SAM" id="MobiDB-lite"/>
    </source>
</evidence>
<feature type="region of interest" description="Disordered" evidence="1">
    <location>
        <begin position="92"/>
        <end position="135"/>
    </location>
</feature>
<feature type="region of interest" description="Disordered" evidence="1">
    <location>
        <begin position="172"/>
        <end position="202"/>
    </location>
</feature>
<gene>
    <name evidence="2" type="ORF">BN860_00760g</name>
</gene>
<organism evidence="2 3">
    <name type="scientific">Zygosaccharomyces bailii (strain CLIB 213 / ATCC 58445 / CBS 680 / BCRC 21525 / NBRC 1098 / NCYC 1416 / NRRL Y-2227)</name>
    <dbReference type="NCBI Taxonomy" id="1333698"/>
    <lineage>
        <taxon>Eukaryota</taxon>
        <taxon>Fungi</taxon>
        <taxon>Dikarya</taxon>
        <taxon>Ascomycota</taxon>
        <taxon>Saccharomycotina</taxon>
        <taxon>Saccharomycetes</taxon>
        <taxon>Saccharomycetales</taxon>
        <taxon>Saccharomycetaceae</taxon>
        <taxon>Zygosaccharomyces</taxon>
    </lineage>
</organism>